<evidence type="ECO:0000313" key="8">
    <source>
        <dbReference type="Proteomes" id="UP000525298"/>
    </source>
</evidence>
<evidence type="ECO:0000259" key="6">
    <source>
        <dbReference type="Pfam" id="PF04893"/>
    </source>
</evidence>
<keyword evidence="3 5" id="KW-1133">Transmembrane helix</keyword>
<evidence type="ECO:0000256" key="4">
    <source>
        <dbReference type="ARBA" id="ARBA00023136"/>
    </source>
</evidence>
<feature type="transmembrane region" description="Helical" evidence="5">
    <location>
        <begin position="133"/>
        <end position="149"/>
    </location>
</feature>
<name>A0A7W0HJP9_9BACT</name>
<feature type="transmembrane region" description="Helical" evidence="5">
    <location>
        <begin position="70"/>
        <end position="92"/>
    </location>
</feature>
<feature type="transmembrane region" description="Helical" evidence="5">
    <location>
        <begin position="41"/>
        <end position="64"/>
    </location>
</feature>
<evidence type="ECO:0000256" key="5">
    <source>
        <dbReference type="SAM" id="Phobius"/>
    </source>
</evidence>
<gene>
    <name evidence="7" type="ORF">HNR65_000630</name>
</gene>
<evidence type="ECO:0000256" key="3">
    <source>
        <dbReference type="ARBA" id="ARBA00022989"/>
    </source>
</evidence>
<reference evidence="7 8" key="1">
    <citation type="submission" date="2020-07" db="EMBL/GenBank/DDBJ databases">
        <title>Genomic Encyclopedia of Type Strains, Phase IV (KMG-IV): sequencing the most valuable type-strain genomes for metagenomic binning, comparative biology and taxonomic classification.</title>
        <authorList>
            <person name="Goeker M."/>
        </authorList>
    </citation>
    <scope>NUCLEOTIDE SEQUENCE [LARGE SCALE GENOMIC DNA]</scope>
    <source>
        <strain evidence="7 8">DSM 17721</strain>
    </source>
</reference>
<comment type="caution">
    <text evidence="7">The sequence shown here is derived from an EMBL/GenBank/DDBJ whole genome shotgun (WGS) entry which is preliminary data.</text>
</comment>
<evidence type="ECO:0000313" key="7">
    <source>
        <dbReference type="EMBL" id="MBA2880323.1"/>
    </source>
</evidence>
<evidence type="ECO:0000256" key="2">
    <source>
        <dbReference type="ARBA" id="ARBA00022692"/>
    </source>
</evidence>
<accession>A0A7W0HJP9</accession>
<comment type="subcellular location">
    <subcellularLocation>
        <location evidence="1">Membrane</location>
        <topology evidence="1">Multi-pass membrane protein</topology>
    </subcellularLocation>
</comment>
<dbReference type="AlphaFoldDB" id="A0A7W0HJP9"/>
<feature type="domain" description="Yip1" evidence="6">
    <location>
        <begin position="24"/>
        <end position="169"/>
    </location>
</feature>
<dbReference type="Proteomes" id="UP000525298">
    <property type="component" value="Unassembled WGS sequence"/>
</dbReference>
<keyword evidence="8" id="KW-1185">Reference proteome</keyword>
<dbReference type="InterPro" id="IPR006977">
    <property type="entry name" value="Yip1_dom"/>
</dbReference>
<dbReference type="Pfam" id="PF04893">
    <property type="entry name" value="Yip1"/>
    <property type="match status" value="1"/>
</dbReference>
<dbReference type="EMBL" id="JACDUS010000001">
    <property type="protein sequence ID" value="MBA2880323.1"/>
    <property type="molecule type" value="Genomic_DNA"/>
</dbReference>
<keyword evidence="2 5" id="KW-0812">Transmembrane</keyword>
<protein>
    <recommendedName>
        <fullName evidence="6">Yip1 domain-containing protein</fullName>
    </recommendedName>
</protein>
<organism evidence="7 8">
    <name type="scientific">Desulfosalsimonas propionicica</name>
    <dbReference type="NCBI Taxonomy" id="332175"/>
    <lineage>
        <taxon>Bacteria</taxon>
        <taxon>Pseudomonadati</taxon>
        <taxon>Thermodesulfobacteriota</taxon>
        <taxon>Desulfobacteria</taxon>
        <taxon>Desulfobacterales</taxon>
        <taxon>Desulfosalsimonadaceae</taxon>
        <taxon>Desulfosalsimonas</taxon>
    </lineage>
</organism>
<feature type="transmembrane region" description="Helical" evidence="5">
    <location>
        <begin position="154"/>
        <end position="172"/>
    </location>
</feature>
<dbReference type="RefSeq" id="WP_181549969.1">
    <property type="nucleotide sequence ID" value="NZ_JACDUS010000001.1"/>
</dbReference>
<evidence type="ECO:0000256" key="1">
    <source>
        <dbReference type="ARBA" id="ARBA00004141"/>
    </source>
</evidence>
<dbReference type="GO" id="GO:0016020">
    <property type="term" value="C:membrane"/>
    <property type="evidence" value="ECO:0007669"/>
    <property type="project" value="UniProtKB-SubCell"/>
</dbReference>
<sequence>MELSQAHAKQFFGLRTYVAQTARIVSAPRMFFREYAESGHLLLPVFALVLSGGFYACASLLVHACQEPMAALMIFFINAAGMPVLAAGMGYVVSRLILGSRIGFVRFFGIYAWAAAVVLPLAWVPYLVLFAEVWRWWLIGTGLMIVCGLRRWQAMLVVVLTLAAMIYAYQWLSVQWT</sequence>
<keyword evidence="4 5" id="KW-0472">Membrane</keyword>
<feature type="transmembrane region" description="Helical" evidence="5">
    <location>
        <begin position="104"/>
        <end position="127"/>
    </location>
</feature>
<proteinExistence type="predicted"/>